<dbReference type="AlphaFoldDB" id="A0A835TC66"/>
<dbReference type="EMBL" id="JAEHOC010000006">
    <property type="protein sequence ID" value="KAG2440972.1"/>
    <property type="molecule type" value="Genomic_DNA"/>
</dbReference>
<evidence type="ECO:0000313" key="4">
    <source>
        <dbReference type="Proteomes" id="UP000650467"/>
    </source>
</evidence>
<keyword evidence="2" id="KW-0812">Transmembrane</keyword>
<feature type="region of interest" description="Disordered" evidence="1">
    <location>
        <begin position="1"/>
        <end position="22"/>
    </location>
</feature>
<name>A0A835TC66_CHLIN</name>
<keyword evidence="4" id="KW-1185">Reference proteome</keyword>
<feature type="transmembrane region" description="Helical" evidence="2">
    <location>
        <begin position="29"/>
        <end position="53"/>
    </location>
</feature>
<keyword evidence="2" id="KW-0472">Membrane</keyword>
<evidence type="ECO:0000256" key="1">
    <source>
        <dbReference type="SAM" id="MobiDB-lite"/>
    </source>
</evidence>
<sequence>MPPSRARGHGGAADEEPEKEDPMVKAAKIQAVGLMGGALLVGCLMFAGFYVLADALRGVPDSFAVKLRSLRTSLLKHGRREPWCEGFGSAAPRTSAPNQRNLLLARQQRLRPGQPPSHTPGPNRSGQASPGPPPLVMRVVLTEAGDVRSGA</sequence>
<reference evidence="3" key="1">
    <citation type="journal article" date="2020" name="bioRxiv">
        <title>Comparative genomics of Chlamydomonas.</title>
        <authorList>
            <person name="Craig R.J."/>
            <person name="Hasan A.R."/>
            <person name="Ness R.W."/>
            <person name="Keightley P.D."/>
        </authorList>
    </citation>
    <scope>NUCLEOTIDE SEQUENCE</scope>
    <source>
        <strain evidence="3">SAG 7.73</strain>
    </source>
</reference>
<dbReference type="Proteomes" id="UP000650467">
    <property type="component" value="Unassembled WGS sequence"/>
</dbReference>
<feature type="region of interest" description="Disordered" evidence="1">
    <location>
        <begin position="105"/>
        <end position="135"/>
    </location>
</feature>
<protein>
    <submittedName>
        <fullName evidence="3">Uncharacterized protein</fullName>
    </submittedName>
</protein>
<dbReference type="OrthoDB" id="10613612at2759"/>
<keyword evidence="2" id="KW-1133">Transmembrane helix</keyword>
<gene>
    <name evidence="3" type="ORF">HXX76_003825</name>
</gene>
<proteinExistence type="predicted"/>
<comment type="caution">
    <text evidence="3">The sequence shown here is derived from an EMBL/GenBank/DDBJ whole genome shotgun (WGS) entry which is preliminary data.</text>
</comment>
<evidence type="ECO:0000256" key="2">
    <source>
        <dbReference type="SAM" id="Phobius"/>
    </source>
</evidence>
<organism evidence="3 4">
    <name type="scientific">Chlamydomonas incerta</name>
    <dbReference type="NCBI Taxonomy" id="51695"/>
    <lineage>
        <taxon>Eukaryota</taxon>
        <taxon>Viridiplantae</taxon>
        <taxon>Chlorophyta</taxon>
        <taxon>core chlorophytes</taxon>
        <taxon>Chlorophyceae</taxon>
        <taxon>CS clade</taxon>
        <taxon>Chlamydomonadales</taxon>
        <taxon>Chlamydomonadaceae</taxon>
        <taxon>Chlamydomonas</taxon>
    </lineage>
</organism>
<accession>A0A835TC66</accession>
<evidence type="ECO:0000313" key="3">
    <source>
        <dbReference type="EMBL" id="KAG2440972.1"/>
    </source>
</evidence>